<keyword evidence="3" id="KW-1185">Reference proteome</keyword>
<feature type="transmembrane region" description="Helical" evidence="1">
    <location>
        <begin position="234"/>
        <end position="254"/>
    </location>
</feature>
<accession>A0ABR2Z8W4</accession>
<evidence type="ECO:0000313" key="2">
    <source>
        <dbReference type="EMBL" id="KAL0057743.1"/>
    </source>
</evidence>
<organism evidence="2 3">
    <name type="scientific">Marasmius tenuissimus</name>
    <dbReference type="NCBI Taxonomy" id="585030"/>
    <lineage>
        <taxon>Eukaryota</taxon>
        <taxon>Fungi</taxon>
        <taxon>Dikarya</taxon>
        <taxon>Basidiomycota</taxon>
        <taxon>Agaricomycotina</taxon>
        <taxon>Agaricomycetes</taxon>
        <taxon>Agaricomycetidae</taxon>
        <taxon>Agaricales</taxon>
        <taxon>Marasmiineae</taxon>
        <taxon>Marasmiaceae</taxon>
        <taxon>Marasmius</taxon>
    </lineage>
</organism>
<name>A0ABR2Z8W4_9AGAR</name>
<feature type="transmembrane region" description="Helical" evidence="1">
    <location>
        <begin position="266"/>
        <end position="290"/>
    </location>
</feature>
<protein>
    <recommendedName>
        <fullName evidence="4">Transmembrane protein</fullName>
    </recommendedName>
</protein>
<keyword evidence="1" id="KW-0472">Membrane</keyword>
<evidence type="ECO:0000256" key="1">
    <source>
        <dbReference type="SAM" id="Phobius"/>
    </source>
</evidence>
<evidence type="ECO:0008006" key="4">
    <source>
        <dbReference type="Google" id="ProtNLM"/>
    </source>
</evidence>
<keyword evidence="1" id="KW-0812">Transmembrane</keyword>
<evidence type="ECO:0000313" key="3">
    <source>
        <dbReference type="Proteomes" id="UP001437256"/>
    </source>
</evidence>
<dbReference type="EMBL" id="JBBXMP010000447">
    <property type="protein sequence ID" value="KAL0057743.1"/>
    <property type="molecule type" value="Genomic_DNA"/>
</dbReference>
<dbReference type="Proteomes" id="UP001437256">
    <property type="component" value="Unassembled WGS sequence"/>
</dbReference>
<reference evidence="2 3" key="1">
    <citation type="submission" date="2024-05" db="EMBL/GenBank/DDBJ databases">
        <title>A draft genome resource for the thread blight pathogen Marasmius tenuissimus strain MS-2.</title>
        <authorList>
            <person name="Yulfo-Soto G.E."/>
            <person name="Baruah I.K."/>
            <person name="Amoako-Attah I."/>
            <person name="Bukari Y."/>
            <person name="Meinhardt L.W."/>
            <person name="Bailey B.A."/>
            <person name="Cohen S.P."/>
        </authorList>
    </citation>
    <scope>NUCLEOTIDE SEQUENCE [LARGE SCALE GENOMIC DNA]</scope>
    <source>
        <strain evidence="2 3">MS-2</strain>
    </source>
</reference>
<feature type="non-terminal residue" evidence="2">
    <location>
        <position position="1"/>
    </location>
</feature>
<keyword evidence="1" id="KW-1133">Transmembrane helix</keyword>
<sequence>VTPRGESASSLTTGAWGESGIESLLQRLTNEDTQRRVFENSDTISVTIPLVEDVASQVREGHNSTSNSIGSTVEASSGAIIPMYSRPSSQDAVTSTPLSSGGGDAQVPGCQCHMPWYRMEVLLSQYTLYGELCCVAESLNALAEYAQTANHFSSPPLSLVGSNGTSQCQFKHFQNWWATRKPFCGTKDAFPRAPLSLHHDGSQAFNGVDSNESRLKLEARNRAKEIHLKLQTEWMNLVVWLSALAAVDSAIFALTLESADTVVSPAARTMIIASGICAVFGILLVTWFIWKFCWTSGVALGDFDEFMVRITLLSPLLRTYTYWINHHSAVLST</sequence>
<proteinExistence type="predicted"/>
<gene>
    <name evidence="2" type="ORF">AAF712_015608</name>
</gene>
<comment type="caution">
    <text evidence="2">The sequence shown here is derived from an EMBL/GenBank/DDBJ whole genome shotgun (WGS) entry which is preliminary data.</text>
</comment>